<dbReference type="AlphaFoldDB" id="A0AB34JWY1"/>
<dbReference type="Proteomes" id="UP001515480">
    <property type="component" value="Unassembled WGS sequence"/>
</dbReference>
<accession>A0AB34JWY1</accession>
<evidence type="ECO:0000256" key="1">
    <source>
        <dbReference type="SAM" id="MobiDB-lite"/>
    </source>
</evidence>
<gene>
    <name evidence="2" type="ORF">AB1Y20_014945</name>
</gene>
<evidence type="ECO:0000313" key="3">
    <source>
        <dbReference type="Proteomes" id="UP001515480"/>
    </source>
</evidence>
<feature type="region of interest" description="Disordered" evidence="1">
    <location>
        <begin position="1"/>
        <end position="32"/>
    </location>
</feature>
<reference evidence="2 3" key="1">
    <citation type="journal article" date="2024" name="Science">
        <title>Giant polyketide synthase enzymes in the biosynthesis of giant marine polyether toxins.</title>
        <authorList>
            <person name="Fallon T.R."/>
            <person name="Shende V.V."/>
            <person name="Wierzbicki I.H."/>
            <person name="Pendleton A.L."/>
            <person name="Watervoot N.F."/>
            <person name="Auber R.P."/>
            <person name="Gonzalez D.J."/>
            <person name="Wisecaver J.H."/>
            <person name="Moore B.S."/>
        </authorList>
    </citation>
    <scope>NUCLEOTIDE SEQUENCE [LARGE SCALE GENOMIC DNA]</scope>
    <source>
        <strain evidence="2 3">12B1</strain>
    </source>
</reference>
<name>A0AB34JWY1_PRYPA</name>
<proteinExistence type="predicted"/>
<feature type="compositionally biased region" description="Low complexity" evidence="1">
    <location>
        <begin position="14"/>
        <end position="32"/>
    </location>
</feature>
<keyword evidence="3" id="KW-1185">Reference proteome</keyword>
<comment type="caution">
    <text evidence="2">The sequence shown here is derived from an EMBL/GenBank/DDBJ whole genome shotgun (WGS) entry which is preliminary data.</text>
</comment>
<organism evidence="2 3">
    <name type="scientific">Prymnesium parvum</name>
    <name type="common">Toxic golden alga</name>
    <dbReference type="NCBI Taxonomy" id="97485"/>
    <lineage>
        <taxon>Eukaryota</taxon>
        <taxon>Haptista</taxon>
        <taxon>Haptophyta</taxon>
        <taxon>Prymnesiophyceae</taxon>
        <taxon>Prymnesiales</taxon>
        <taxon>Prymnesiaceae</taxon>
        <taxon>Prymnesium</taxon>
    </lineage>
</organism>
<dbReference type="EMBL" id="JBGBPQ010000003">
    <property type="protein sequence ID" value="KAL1526219.1"/>
    <property type="molecule type" value="Genomic_DNA"/>
</dbReference>
<evidence type="ECO:0000313" key="2">
    <source>
        <dbReference type="EMBL" id="KAL1526219.1"/>
    </source>
</evidence>
<protein>
    <submittedName>
        <fullName evidence="2">Uncharacterized protein</fullName>
    </submittedName>
</protein>
<sequence>MAEESDASKQHGASTEVDPSVVVTSSSDGQRSSVGSILQSLATLPSAPCFKQSLGIGCAGGLCFGSLRLFTSRQGISAFSWGATVGAMLAGTTCGGAAKAVLRQSQTMGSLAHLKGLVGGEAVTAEEAVELLV</sequence>